<evidence type="ECO:0000313" key="2">
    <source>
        <dbReference type="EMBL" id="RRT55506.1"/>
    </source>
</evidence>
<accession>A0A426YUV9</accession>
<sequence>MPVLKQIGAVVDRRKSVRKRRRRRWKRRKRRMWKGGGDDTYQEEKKGGGNTKKRSRISTCVSNGLVFSCSCHWLAGGENETATGGRGEDGRRQWSWLARDAAAATVFWRRKRGQRRGKRGTEVADGGRGGRGRGQRRRATAAAGKEERKMTTMAAVDGKATGSRGDWRRGQRLWPTVGSDGRPRGLCAGGATTEEGVSAAVVEEERATVMCGCYGRRPEQQGRVGGLRQRVEAAVAREATTEAALEEKGDGDRRQE</sequence>
<protein>
    <submittedName>
        <fullName evidence="2">Uncharacterized protein</fullName>
    </submittedName>
</protein>
<feature type="region of interest" description="Disordered" evidence="1">
    <location>
        <begin position="111"/>
        <end position="185"/>
    </location>
</feature>
<gene>
    <name evidence="2" type="ORF">B296_00022785</name>
</gene>
<reference evidence="2 3" key="1">
    <citation type="journal article" date="2014" name="Agronomy (Basel)">
        <title>A Draft Genome Sequence for Ensete ventricosum, the Drought-Tolerant Tree Against Hunger.</title>
        <authorList>
            <person name="Harrison J."/>
            <person name="Moore K.A."/>
            <person name="Paszkiewicz K."/>
            <person name="Jones T."/>
            <person name="Grant M."/>
            <person name="Ambacheew D."/>
            <person name="Muzemil S."/>
            <person name="Studholme D.J."/>
        </authorList>
    </citation>
    <scope>NUCLEOTIDE SEQUENCE [LARGE SCALE GENOMIC DNA]</scope>
</reference>
<name>A0A426YUV9_ENSVE</name>
<comment type="caution">
    <text evidence="2">The sequence shown here is derived from an EMBL/GenBank/DDBJ whole genome shotgun (WGS) entry which is preliminary data.</text>
</comment>
<feature type="region of interest" description="Disordered" evidence="1">
    <location>
        <begin position="18"/>
        <end position="55"/>
    </location>
</feature>
<dbReference type="EMBL" id="AMZH03010059">
    <property type="protein sequence ID" value="RRT55506.1"/>
    <property type="molecule type" value="Genomic_DNA"/>
</dbReference>
<evidence type="ECO:0000256" key="1">
    <source>
        <dbReference type="SAM" id="MobiDB-lite"/>
    </source>
</evidence>
<feature type="compositionally biased region" description="Basic residues" evidence="1">
    <location>
        <begin position="18"/>
        <end position="33"/>
    </location>
</feature>
<dbReference type="Proteomes" id="UP000287651">
    <property type="component" value="Unassembled WGS sequence"/>
</dbReference>
<organism evidence="2 3">
    <name type="scientific">Ensete ventricosum</name>
    <name type="common">Abyssinian banana</name>
    <name type="synonym">Musa ensete</name>
    <dbReference type="NCBI Taxonomy" id="4639"/>
    <lineage>
        <taxon>Eukaryota</taxon>
        <taxon>Viridiplantae</taxon>
        <taxon>Streptophyta</taxon>
        <taxon>Embryophyta</taxon>
        <taxon>Tracheophyta</taxon>
        <taxon>Spermatophyta</taxon>
        <taxon>Magnoliopsida</taxon>
        <taxon>Liliopsida</taxon>
        <taxon>Zingiberales</taxon>
        <taxon>Musaceae</taxon>
        <taxon>Ensete</taxon>
    </lineage>
</organism>
<evidence type="ECO:0000313" key="3">
    <source>
        <dbReference type="Proteomes" id="UP000287651"/>
    </source>
</evidence>
<dbReference type="AlphaFoldDB" id="A0A426YUV9"/>
<proteinExistence type="predicted"/>
<feature type="compositionally biased region" description="Basic residues" evidence="1">
    <location>
        <begin position="130"/>
        <end position="139"/>
    </location>
</feature>